<proteinExistence type="predicted"/>
<reference evidence="1" key="1">
    <citation type="submission" date="2013-04" db="EMBL/GenBank/DDBJ databases">
        <authorList>
            <person name="Qu J."/>
            <person name="Murali S.C."/>
            <person name="Bandaranaike D."/>
            <person name="Bellair M."/>
            <person name="Blankenburg K."/>
            <person name="Chao H."/>
            <person name="Dinh H."/>
            <person name="Doddapaneni H."/>
            <person name="Downs B."/>
            <person name="Dugan-Rocha S."/>
            <person name="Elkadiri S."/>
            <person name="Gnanaolivu R.D."/>
            <person name="Hernandez B."/>
            <person name="Javaid M."/>
            <person name="Jayaseelan J.C."/>
            <person name="Lee S."/>
            <person name="Li M."/>
            <person name="Ming W."/>
            <person name="Munidasa M."/>
            <person name="Muniz J."/>
            <person name="Nguyen L."/>
            <person name="Ongeri F."/>
            <person name="Osuji N."/>
            <person name="Pu L.-L."/>
            <person name="Puazo M."/>
            <person name="Qu C."/>
            <person name="Quiroz J."/>
            <person name="Raj R."/>
            <person name="Weissenberger G."/>
            <person name="Xin Y."/>
            <person name="Zou X."/>
            <person name="Han Y."/>
            <person name="Richards S."/>
            <person name="Worley K."/>
            <person name="Muzny D."/>
            <person name="Gibbs R."/>
        </authorList>
    </citation>
    <scope>NUCLEOTIDE SEQUENCE</scope>
    <source>
        <strain evidence="1">Sampled in the wild</strain>
    </source>
</reference>
<dbReference type="AlphaFoldDB" id="A0A8K0KPN1"/>
<protein>
    <submittedName>
        <fullName evidence="1">Uncharacterized protein</fullName>
    </submittedName>
</protein>
<dbReference type="Proteomes" id="UP000792457">
    <property type="component" value="Unassembled WGS sequence"/>
</dbReference>
<sequence length="328" mass="36717">MDLATLKHTKGAKRELSPRSEMVESRIFAGGSIQVNKYVDEPLLSRNSDPLKWWGASKKNTQLKDYVYGVGALLGRGKGIKHASRVAKERICIYLKSEQVVEMFMAMHGGISIQDEFIPARIFQSKVEILLISNVPPEVRNEDLIDLLQQAVTVVSPISKIPMGAEKRVYVMRRDEIVLPDSMIIKLDKTHHRIFLELDKLKYFKCEQAGYLVKNCPKRVEEQTEKSLIAQAQLTATPPSSQSTADRHNKGFAEKASNAMTENQDGNAGKLFDPSFSVFWHFTVHSTTAMNSPVIMSSAGIAVDQLKNRASSSDEARFFAYRVPTARG</sequence>
<organism evidence="1 2">
    <name type="scientific">Ladona fulva</name>
    <name type="common">Scarce chaser dragonfly</name>
    <name type="synonym">Libellula fulva</name>
    <dbReference type="NCBI Taxonomy" id="123851"/>
    <lineage>
        <taxon>Eukaryota</taxon>
        <taxon>Metazoa</taxon>
        <taxon>Ecdysozoa</taxon>
        <taxon>Arthropoda</taxon>
        <taxon>Hexapoda</taxon>
        <taxon>Insecta</taxon>
        <taxon>Pterygota</taxon>
        <taxon>Palaeoptera</taxon>
        <taxon>Odonata</taxon>
        <taxon>Epiprocta</taxon>
        <taxon>Anisoptera</taxon>
        <taxon>Libelluloidea</taxon>
        <taxon>Libellulidae</taxon>
        <taxon>Ladona</taxon>
    </lineage>
</organism>
<evidence type="ECO:0000313" key="2">
    <source>
        <dbReference type="Proteomes" id="UP000792457"/>
    </source>
</evidence>
<comment type="caution">
    <text evidence="1">The sequence shown here is derived from an EMBL/GenBank/DDBJ whole genome shotgun (WGS) entry which is preliminary data.</text>
</comment>
<dbReference type="OrthoDB" id="6730714at2759"/>
<reference evidence="1" key="2">
    <citation type="submission" date="2017-10" db="EMBL/GenBank/DDBJ databases">
        <title>Ladona fulva Genome sequencing and assembly.</title>
        <authorList>
            <person name="Murali S."/>
            <person name="Richards S."/>
            <person name="Bandaranaike D."/>
            <person name="Bellair M."/>
            <person name="Blankenburg K."/>
            <person name="Chao H."/>
            <person name="Dinh H."/>
            <person name="Doddapaneni H."/>
            <person name="Dugan-Rocha S."/>
            <person name="Elkadiri S."/>
            <person name="Gnanaolivu R."/>
            <person name="Hernandez B."/>
            <person name="Skinner E."/>
            <person name="Javaid M."/>
            <person name="Lee S."/>
            <person name="Li M."/>
            <person name="Ming W."/>
            <person name="Munidasa M."/>
            <person name="Muniz J."/>
            <person name="Nguyen L."/>
            <person name="Hughes D."/>
            <person name="Osuji N."/>
            <person name="Pu L.-L."/>
            <person name="Puazo M."/>
            <person name="Qu C."/>
            <person name="Quiroz J."/>
            <person name="Raj R."/>
            <person name="Weissenberger G."/>
            <person name="Xin Y."/>
            <person name="Zou X."/>
            <person name="Han Y."/>
            <person name="Worley K."/>
            <person name="Muzny D."/>
            <person name="Gibbs R."/>
        </authorList>
    </citation>
    <scope>NUCLEOTIDE SEQUENCE</scope>
    <source>
        <strain evidence="1">Sampled in the wild</strain>
    </source>
</reference>
<name>A0A8K0KPN1_LADFU</name>
<gene>
    <name evidence="1" type="ORF">J437_LFUL012210</name>
</gene>
<dbReference type="EMBL" id="KZ309282">
    <property type="protein sequence ID" value="KAG8238103.1"/>
    <property type="molecule type" value="Genomic_DNA"/>
</dbReference>
<evidence type="ECO:0000313" key="1">
    <source>
        <dbReference type="EMBL" id="KAG8238103.1"/>
    </source>
</evidence>
<accession>A0A8K0KPN1</accession>
<keyword evidence="2" id="KW-1185">Reference proteome</keyword>